<sequence>MSTPTSSWSSPHSGSSSYSDTAELSTSSQSDTHSAAFLQTINLLKFELQIETQLKLYDDISLEDFLQHVWGLSAEKQKQLLKLESIRKLDSTALAEYKRVVATQELKETSLHKPFTMISETLLQDILDELGELGKDTDNMSLYTWDGNGSTIIKSQFTHSKPGLIAVRWFPRAFKPDWPRTFCVLKFKSKHIPNTPLEDGSCDLLPAYIAGPDDPFTSSPSSSRARKVSVEAPFDVTDAIATGEKRKRSSKDVDGNDAKKLKHNTITDDEIQLATFALECMAAPSRYYATGIFIDGFAISLWYYDRTAIVRTQSFNFIAFPQYLGLILYAMSQATVQQAGFDPHLHVLPLPAIEKAPGDTVVEQPFDIAALTKLSSPVEDLKNIYMKLPSKITDQPPAVFKLVENPLYVYHGLIGRGTMLYPVSQLVDNKEWLSDLVLKSSWQTQQRTPEGDIIKHLRKTIPAFKDHLPDIKYSASYSSKDDLKLPRTQMTELKIPRKNNAEERDLHILSTPIYKKLWEVESVAEFKRVFVDCVECHYHAYKDGKVLHRDLSENNLMGILNDWDMASELDKDGQIPPSAALHRTGTIPFMAYELLWKEPPLHLYRHELESFFYILVWAAAHYNIKKKKRDARPKESLMGWTDKDMTSVHADKVTFLSDTKTAETVFKDIRPEFKDVLNDWIKPLGLLFLQAYSSVNRARRGKKTSYDYSTCDGIITFETFMDAMGETPRDVPSSSI</sequence>
<feature type="compositionally biased region" description="Low complexity" evidence="1">
    <location>
        <begin position="1"/>
        <end position="19"/>
    </location>
</feature>
<evidence type="ECO:0000313" key="3">
    <source>
        <dbReference type="EMBL" id="TFK35090.1"/>
    </source>
</evidence>
<feature type="domain" description="Fungal-type protein kinase" evidence="2">
    <location>
        <begin position="246"/>
        <end position="618"/>
    </location>
</feature>
<dbReference type="InterPro" id="IPR040976">
    <property type="entry name" value="Pkinase_fungal"/>
</dbReference>
<evidence type="ECO:0000259" key="2">
    <source>
        <dbReference type="Pfam" id="PF17667"/>
    </source>
</evidence>
<dbReference type="PANTHER" id="PTHR38248:SF2">
    <property type="entry name" value="FUNK1 11"/>
    <property type="match status" value="1"/>
</dbReference>
<dbReference type="OrthoDB" id="5569250at2759"/>
<dbReference type="SUPFAM" id="SSF56112">
    <property type="entry name" value="Protein kinase-like (PK-like)"/>
    <property type="match status" value="1"/>
</dbReference>
<dbReference type="AlphaFoldDB" id="A0A5C3LQD5"/>
<dbReference type="EMBL" id="ML213625">
    <property type="protein sequence ID" value="TFK35090.1"/>
    <property type="molecule type" value="Genomic_DNA"/>
</dbReference>
<gene>
    <name evidence="3" type="ORF">BDQ12DRAFT_760664</name>
</gene>
<keyword evidence="4" id="KW-1185">Reference proteome</keyword>
<accession>A0A5C3LQD5</accession>
<dbReference type="Pfam" id="PF17667">
    <property type="entry name" value="Pkinase_fungal"/>
    <property type="match status" value="1"/>
</dbReference>
<organism evidence="3 4">
    <name type="scientific">Crucibulum laeve</name>
    <dbReference type="NCBI Taxonomy" id="68775"/>
    <lineage>
        <taxon>Eukaryota</taxon>
        <taxon>Fungi</taxon>
        <taxon>Dikarya</taxon>
        <taxon>Basidiomycota</taxon>
        <taxon>Agaricomycotina</taxon>
        <taxon>Agaricomycetes</taxon>
        <taxon>Agaricomycetidae</taxon>
        <taxon>Agaricales</taxon>
        <taxon>Agaricineae</taxon>
        <taxon>Nidulariaceae</taxon>
        <taxon>Crucibulum</taxon>
    </lineage>
</organism>
<dbReference type="InterPro" id="IPR011009">
    <property type="entry name" value="Kinase-like_dom_sf"/>
</dbReference>
<dbReference type="PANTHER" id="PTHR38248">
    <property type="entry name" value="FUNK1 6"/>
    <property type="match status" value="1"/>
</dbReference>
<reference evidence="3 4" key="1">
    <citation type="journal article" date="2019" name="Nat. Ecol. Evol.">
        <title>Megaphylogeny resolves global patterns of mushroom evolution.</title>
        <authorList>
            <person name="Varga T."/>
            <person name="Krizsan K."/>
            <person name="Foldi C."/>
            <person name="Dima B."/>
            <person name="Sanchez-Garcia M."/>
            <person name="Sanchez-Ramirez S."/>
            <person name="Szollosi G.J."/>
            <person name="Szarkandi J.G."/>
            <person name="Papp V."/>
            <person name="Albert L."/>
            <person name="Andreopoulos W."/>
            <person name="Angelini C."/>
            <person name="Antonin V."/>
            <person name="Barry K.W."/>
            <person name="Bougher N.L."/>
            <person name="Buchanan P."/>
            <person name="Buyck B."/>
            <person name="Bense V."/>
            <person name="Catcheside P."/>
            <person name="Chovatia M."/>
            <person name="Cooper J."/>
            <person name="Damon W."/>
            <person name="Desjardin D."/>
            <person name="Finy P."/>
            <person name="Geml J."/>
            <person name="Haridas S."/>
            <person name="Hughes K."/>
            <person name="Justo A."/>
            <person name="Karasinski D."/>
            <person name="Kautmanova I."/>
            <person name="Kiss B."/>
            <person name="Kocsube S."/>
            <person name="Kotiranta H."/>
            <person name="LaButti K.M."/>
            <person name="Lechner B.E."/>
            <person name="Liimatainen K."/>
            <person name="Lipzen A."/>
            <person name="Lukacs Z."/>
            <person name="Mihaltcheva S."/>
            <person name="Morgado L.N."/>
            <person name="Niskanen T."/>
            <person name="Noordeloos M.E."/>
            <person name="Ohm R.A."/>
            <person name="Ortiz-Santana B."/>
            <person name="Ovrebo C."/>
            <person name="Racz N."/>
            <person name="Riley R."/>
            <person name="Savchenko A."/>
            <person name="Shiryaev A."/>
            <person name="Soop K."/>
            <person name="Spirin V."/>
            <person name="Szebenyi C."/>
            <person name="Tomsovsky M."/>
            <person name="Tulloss R.E."/>
            <person name="Uehling J."/>
            <person name="Grigoriev I.V."/>
            <person name="Vagvolgyi C."/>
            <person name="Papp T."/>
            <person name="Martin F.M."/>
            <person name="Miettinen O."/>
            <person name="Hibbett D.S."/>
            <person name="Nagy L.G."/>
        </authorList>
    </citation>
    <scope>NUCLEOTIDE SEQUENCE [LARGE SCALE GENOMIC DNA]</scope>
    <source>
        <strain evidence="3 4">CBS 166.37</strain>
    </source>
</reference>
<protein>
    <recommendedName>
        <fullName evidence="2">Fungal-type protein kinase domain-containing protein</fullName>
    </recommendedName>
</protein>
<proteinExistence type="predicted"/>
<evidence type="ECO:0000313" key="4">
    <source>
        <dbReference type="Proteomes" id="UP000308652"/>
    </source>
</evidence>
<feature type="region of interest" description="Disordered" evidence="1">
    <location>
        <begin position="1"/>
        <end position="25"/>
    </location>
</feature>
<dbReference type="Proteomes" id="UP000308652">
    <property type="component" value="Unassembled WGS sequence"/>
</dbReference>
<evidence type="ECO:0000256" key="1">
    <source>
        <dbReference type="SAM" id="MobiDB-lite"/>
    </source>
</evidence>
<name>A0A5C3LQD5_9AGAR</name>